<dbReference type="SFLD" id="SFLDS00019">
    <property type="entry name" value="Glutathione_Transferase_(cytos"/>
    <property type="match status" value="1"/>
</dbReference>
<dbReference type="InterPro" id="IPR036249">
    <property type="entry name" value="Thioredoxin-like_sf"/>
</dbReference>
<protein>
    <recommendedName>
        <fullName evidence="4">GST C-terminal domain-containing protein</fullName>
    </recommendedName>
</protein>
<dbReference type="InterPro" id="IPR016639">
    <property type="entry name" value="GST_Omega/GSH"/>
</dbReference>
<dbReference type="GO" id="GO:0005737">
    <property type="term" value="C:cytoplasm"/>
    <property type="evidence" value="ECO:0007669"/>
    <property type="project" value="TreeGrafter"/>
</dbReference>
<dbReference type="InterPro" id="IPR036282">
    <property type="entry name" value="Glutathione-S-Trfase_C_sf"/>
</dbReference>
<reference evidence="5 6" key="1">
    <citation type="journal article" date="2018" name="Nat. Ecol. Evol.">
        <title>Pezizomycetes genomes reveal the molecular basis of ectomycorrhizal truffle lifestyle.</title>
        <authorList>
            <person name="Murat C."/>
            <person name="Payen T."/>
            <person name="Noel B."/>
            <person name="Kuo A."/>
            <person name="Morin E."/>
            <person name="Chen J."/>
            <person name="Kohler A."/>
            <person name="Krizsan K."/>
            <person name="Balestrini R."/>
            <person name="Da Silva C."/>
            <person name="Montanini B."/>
            <person name="Hainaut M."/>
            <person name="Levati E."/>
            <person name="Barry K.W."/>
            <person name="Belfiori B."/>
            <person name="Cichocki N."/>
            <person name="Clum A."/>
            <person name="Dockter R.B."/>
            <person name="Fauchery L."/>
            <person name="Guy J."/>
            <person name="Iotti M."/>
            <person name="Le Tacon F."/>
            <person name="Lindquist E.A."/>
            <person name="Lipzen A."/>
            <person name="Malagnac F."/>
            <person name="Mello A."/>
            <person name="Molinier V."/>
            <person name="Miyauchi S."/>
            <person name="Poulain J."/>
            <person name="Riccioni C."/>
            <person name="Rubini A."/>
            <person name="Sitrit Y."/>
            <person name="Splivallo R."/>
            <person name="Traeger S."/>
            <person name="Wang M."/>
            <person name="Zifcakova L."/>
            <person name="Wipf D."/>
            <person name="Zambonelli A."/>
            <person name="Paolocci F."/>
            <person name="Nowrousian M."/>
            <person name="Ottonello S."/>
            <person name="Baldrian P."/>
            <person name="Spatafora J.W."/>
            <person name="Henrissat B."/>
            <person name="Nagy L.G."/>
            <person name="Aury J.M."/>
            <person name="Wincker P."/>
            <person name="Grigoriev I.V."/>
            <person name="Bonfante P."/>
            <person name="Martin F.M."/>
        </authorList>
    </citation>
    <scope>NUCLEOTIDE SEQUENCE [LARGE SCALE GENOMIC DNA]</scope>
    <source>
        <strain evidence="5 6">120613-1</strain>
    </source>
</reference>
<name>A0A3N4IV95_9PEZI</name>
<keyword evidence="6" id="KW-1185">Reference proteome</keyword>
<gene>
    <name evidence="5" type="ORF">L873DRAFT_1783647</name>
</gene>
<dbReference type="InterPro" id="IPR004045">
    <property type="entry name" value="Glutathione_S-Trfase_N"/>
</dbReference>
<evidence type="ECO:0000256" key="1">
    <source>
        <dbReference type="PIRSR" id="PIRSR015753-1"/>
    </source>
</evidence>
<dbReference type="SUPFAM" id="SSF47616">
    <property type="entry name" value="GST C-terminal domain-like"/>
    <property type="match status" value="1"/>
</dbReference>
<feature type="active site" description="Nucleophile" evidence="1">
    <location>
        <position position="94"/>
    </location>
</feature>
<dbReference type="Gene3D" id="3.40.30.10">
    <property type="entry name" value="Glutaredoxin"/>
    <property type="match status" value="1"/>
</dbReference>
<dbReference type="PROSITE" id="PS50405">
    <property type="entry name" value="GST_CTER"/>
    <property type="match status" value="1"/>
</dbReference>
<dbReference type="Proteomes" id="UP000276215">
    <property type="component" value="Unassembled WGS sequence"/>
</dbReference>
<dbReference type="CDD" id="cd03190">
    <property type="entry name" value="GST_C_Omega_like"/>
    <property type="match status" value="1"/>
</dbReference>
<dbReference type="SUPFAM" id="SSF52833">
    <property type="entry name" value="Thioredoxin-like"/>
    <property type="match status" value="1"/>
</dbReference>
<dbReference type="Gene3D" id="1.20.1050.10">
    <property type="match status" value="1"/>
</dbReference>
<dbReference type="Pfam" id="PF13410">
    <property type="entry name" value="GST_C_2"/>
    <property type="match status" value="1"/>
</dbReference>
<dbReference type="PANTHER" id="PTHR32419">
    <property type="entry name" value="GLUTATHIONYL-HYDROQUINONE REDUCTASE"/>
    <property type="match status" value="1"/>
</dbReference>
<proteinExistence type="predicted"/>
<organism evidence="5 6">
    <name type="scientific">Choiromyces venosus 120613-1</name>
    <dbReference type="NCBI Taxonomy" id="1336337"/>
    <lineage>
        <taxon>Eukaryota</taxon>
        <taxon>Fungi</taxon>
        <taxon>Dikarya</taxon>
        <taxon>Ascomycota</taxon>
        <taxon>Pezizomycotina</taxon>
        <taxon>Pezizomycetes</taxon>
        <taxon>Pezizales</taxon>
        <taxon>Tuberaceae</taxon>
        <taxon>Choiromyces</taxon>
    </lineage>
</organism>
<evidence type="ECO:0000313" key="5">
    <source>
        <dbReference type="EMBL" id="RPA89766.1"/>
    </source>
</evidence>
<dbReference type="AlphaFoldDB" id="A0A3N4IV95"/>
<dbReference type="InterPro" id="IPR010987">
    <property type="entry name" value="Glutathione-S-Trfase_C-like"/>
</dbReference>
<evidence type="ECO:0000256" key="3">
    <source>
        <dbReference type="PIRSR" id="PIRSR015753-3"/>
    </source>
</evidence>
<evidence type="ECO:0000313" key="6">
    <source>
        <dbReference type="Proteomes" id="UP000276215"/>
    </source>
</evidence>
<feature type="binding site" evidence="2">
    <location>
        <position position="127"/>
    </location>
    <ligand>
        <name>glutathione</name>
        <dbReference type="ChEBI" id="CHEBI:57925"/>
    </ligand>
</feature>
<dbReference type="STRING" id="1336337.A0A3N4IV95"/>
<dbReference type="PIRSF" id="PIRSF015753">
    <property type="entry name" value="GST"/>
    <property type="match status" value="1"/>
</dbReference>
<dbReference type="PANTHER" id="PTHR32419:SF6">
    <property type="entry name" value="GLUTATHIONE S-TRANSFERASE OMEGA-LIKE 1-RELATED"/>
    <property type="match status" value="1"/>
</dbReference>
<feature type="binding site" evidence="2">
    <location>
        <begin position="168"/>
        <end position="171"/>
    </location>
    <ligand>
        <name>glutathione</name>
        <dbReference type="ChEBI" id="CHEBI:57925"/>
    </ligand>
</feature>
<dbReference type="OrthoDB" id="2309723at2759"/>
<accession>A0A3N4IV95</accession>
<dbReference type="Pfam" id="PF13409">
    <property type="entry name" value="GST_N_2"/>
    <property type="match status" value="1"/>
</dbReference>
<sequence length="367" mass="42336">MIFRPILQNFFYPQLLRQVYKKRILPPLALPPKQSRAMSTPVQKHKITKWVAVDSKTGEFQRKPSVFRDAISRAPGARFPPEKGRYHLYVSYACPWAHRTQIIRELKGLQDIISLSVVHWHMGTKGWRFATESEASSSPEMTAAPEPINNASYLQDIYFKADPEYSGRYTVPILWDKQTNTIVNNESSEIIRFLYTEFDNLVDEKFRGNLFYPEEKRGVIDELNSWVYDTINNGVYKSGIATIQGAYEDAVTALFASLDRVEALLKASTGPYLLGEKLTEADVRLYPTIIRFDPVYVQHFKGNIGMIRHDYPAIHKWLRHLYWEVPAFKETTNFEHIKKHYTKPHTQINPTGVTPLGPLPHILPLEG</sequence>
<evidence type="ECO:0000259" key="4">
    <source>
        <dbReference type="PROSITE" id="PS50405"/>
    </source>
</evidence>
<dbReference type="SFLD" id="SFLDG01206">
    <property type="entry name" value="Xi.1"/>
    <property type="match status" value="1"/>
</dbReference>
<dbReference type="InterPro" id="IPR040079">
    <property type="entry name" value="Glutathione_S-Trfase"/>
</dbReference>
<feature type="site" description="Lowers pKa of active site Cys" evidence="3">
    <location>
        <position position="341"/>
    </location>
</feature>
<feature type="active site" description="Proton donor/acceptor" evidence="1">
    <location>
        <position position="236"/>
    </location>
</feature>
<evidence type="ECO:0000256" key="2">
    <source>
        <dbReference type="PIRSR" id="PIRSR015753-2"/>
    </source>
</evidence>
<feature type="site" description="Lowers pKa of active site Cys" evidence="3">
    <location>
        <position position="296"/>
    </location>
</feature>
<dbReference type="GO" id="GO:0004364">
    <property type="term" value="F:glutathione transferase activity"/>
    <property type="evidence" value="ECO:0007669"/>
    <property type="project" value="InterPro"/>
</dbReference>
<feature type="domain" description="GST C-terminal" evidence="4">
    <location>
        <begin position="213"/>
        <end position="341"/>
    </location>
</feature>
<dbReference type="FunFam" id="3.40.30.10:FF:000162">
    <property type="entry name" value="Glutathione S-transferase Gst3"/>
    <property type="match status" value="1"/>
</dbReference>
<dbReference type="SFLD" id="SFLDG01148">
    <property type="entry name" value="Xi_(cytGST)"/>
    <property type="match status" value="1"/>
</dbReference>
<dbReference type="InterPro" id="IPR047047">
    <property type="entry name" value="GST_Omega-like_C"/>
</dbReference>
<dbReference type="EMBL" id="ML120556">
    <property type="protein sequence ID" value="RPA89766.1"/>
    <property type="molecule type" value="Genomic_DNA"/>
</dbReference>
<feature type="binding site" evidence="2">
    <location>
        <begin position="186"/>
        <end position="187"/>
    </location>
    <ligand>
        <name>glutathione</name>
        <dbReference type="ChEBI" id="CHEBI:57925"/>
    </ligand>
</feature>